<dbReference type="InParanoid" id="K1QBP1"/>
<organism evidence="1">
    <name type="scientific">Magallana gigas</name>
    <name type="common">Pacific oyster</name>
    <name type="synonym">Crassostrea gigas</name>
    <dbReference type="NCBI Taxonomy" id="29159"/>
    <lineage>
        <taxon>Eukaryota</taxon>
        <taxon>Metazoa</taxon>
        <taxon>Spiralia</taxon>
        <taxon>Lophotrochozoa</taxon>
        <taxon>Mollusca</taxon>
        <taxon>Bivalvia</taxon>
        <taxon>Autobranchia</taxon>
        <taxon>Pteriomorphia</taxon>
        <taxon>Ostreida</taxon>
        <taxon>Ostreoidea</taxon>
        <taxon>Ostreidae</taxon>
        <taxon>Magallana</taxon>
    </lineage>
</organism>
<sequence length="85" mass="9095">MKSETPPEIGMREKLGTAKRKSCVLLYQQAYQIFLDNDGGESICSGVSAGVVLSSRHLRALRPSIPTTAITCTDPTAGEPADARM</sequence>
<name>K1QBP1_MAGGI</name>
<evidence type="ECO:0000313" key="1">
    <source>
        <dbReference type="EMBL" id="EKC18936.1"/>
    </source>
</evidence>
<dbReference type="HOGENOM" id="CLU_2514861_0_0_1"/>
<proteinExistence type="predicted"/>
<dbReference type="EMBL" id="JH815923">
    <property type="protein sequence ID" value="EKC18936.1"/>
    <property type="molecule type" value="Genomic_DNA"/>
</dbReference>
<protein>
    <submittedName>
        <fullName evidence="1">Uncharacterized protein</fullName>
    </submittedName>
</protein>
<dbReference type="AlphaFoldDB" id="K1QBP1"/>
<accession>K1QBP1</accession>
<reference evidence="1" key="1">
    <citation type="journal article" date="2012" name="Nature">
        <title>The oyster genome reveals stress adaptation and complexity of shell formation.</title>
        <authorList>
            <person name="Zhang G."/>
            <person name="Fang X."/>
            <person name="Guo X."/>
            <person name="Li L."/>
            <person name="Luo R."/>
            <person name="Xu F."/>
            <person name="Yang P."/>
            <person name="Zhang L."/>
            <person name="Wang X."/>
            <person name="Qi H."/>
            <person name="Xiong Z."/>
            <person name="Que H."/>
            <person name="Xie Y."/>
            <person name="Holland P.W."/>
            <person name="Paps J."/>
            <person name="Zhu Y."/>
            <person name="Wu F."/>
            <person name="Chen Y."/>
            <person name="Wang J."/>
            <person name="Peng C."/>
            <person name="Meng J."/>
            <person name="Yang L."/>
            <person name="Liu J."/>
            <person name="Wen B."/>
            <person name="Zhang N."/>
            <person name="Huang Z."/>
            <person name="Zhu Q."/>
            <person name="Feng Y."/>
            <person name="Mount A."/>
            <person name="Hedgecock D."/>
            <person name="Xu Z."/>
            <person name="Liu Y."/>
            <person name="Domazet-Loso T."/>
            <person name="Du Y."/>
            <person name="Sun X."/>
            <person name="Zhang S."/>
            <person name="Liu B."/>
            <person name="Cheng P."/>
            <person name="Jiang X."/>
            <person name="Li J."/>
            <person name="Fan D."/>
            <person name="Wang W."/>
            <person name="Fu W."/>
            <person name="Wang T."/>
            <person name="Wang B."/>
            <person name="Zhang J."/>
            <person name="Peng Z."/>
            <person name="Li Y."/>
            <person name="Li N."/>
            <person name="Wang J."/>
            <person name="Chen M."/>
            <person name="He Y."/>
            <person name="Tan F."/>
            <person name="Song X."/>
            <person name="Zheng Q."/>
            <person name="Huang R."/>
            <person name="Yang H."/>
            <person name="Du X."/>
            <person name="Chen L."/>
            <person name="Yang M."/>
            <person name="Gaffney P.M."/>
            <person name="Wang S."/>
            <person name="Luo L."/>
            <person name="She Z."/>
            <person name="Ming Y."/>
            <person name="Huang W."/>
            <person name="Zhang S."/>
            <person name="Huang B."/>
            <person name="Zhang Y."/>
            <person name="Qu T."/>
            <person name="Ni P."/>
            <person name="Miao G."/>
            <person name="Wang J."/>
            <person name="Wang Q."/>
            <person name="Steinberg C.E."/>
            <person name="Wang H."/>
            <person name="Li N."/>
            <person name="Qian L."/>
            <person name="Zhang G."/>
            <person name="Li Y."/>
            <person name="Yang H."/>
            <person name="Liu X."/>
            <person name="Wang J."/>
            <person name="Yin Y."/>
            <person name="Wang J."/>
        </authorList>
    </citation>
    <scope>NUCLEOTIDE SEQUENCE [LARGE SCALE GENOMIC DNA]</scope>
    <source>
        <strain evidence="1">05x7-T-G4-1.051#20</strain>
    </source>
</reference>
<gene>
    <name evidence="1" type="ORF">CGI_10010412</name>
</gene>